<dbReference type="InterPro" id="IPR003781">
    <property type="entry name" value="CoA-bd"/>
</dbReference>
<dbReference type="InterPro" id="IPR036291">
    <property type="entry name" value="NAD(P)-bd_dom_sf"/>
</dbReference>
<dbReference type="SMART" id="SM00881">
    <property type="entry name" value="CoA_binding"/>
    <property type="match status" value="1"/>
</dbReference>
<evidence type="ECO:0000259" key="1">
    <source>
        <dbReference type="SMART" id="SM00881"/>
    </source>
</evidence>
<dbReference type="SUPFAM" id="SSF51735">
    <property type="entry name" value="NAD(P)-binding Rossmann-fold domains"/>
    <property type="match status" value="1"/>
</dbReference>
<protein>
    <submittedName>
        <fullName evidence="2">Succinyl-CoA synthetase, alpha subunit-related enzymes</fullName>
    </submittedName>
</protein>
<gene>
    <name evidence="2" type="ORF">SFMTTN_0687</name>
</gene>
<evidence type="ECO:0000313" key="3">
    <source>
        <dbReference type="Proteomes" id="UP000286806"/>
    </source>
</evidence>
<organism evidence="2 3">
    <name type="scientific">Sulfuriferula multivorans</name>
    <dbReference type="NCBI Taxonomy" id="1559896"/>
    <lineage>
        <taxon>Bacteria</taxon>
        <taxon>Pseudomonadati</taxon>
        <taxon>Pseudomonadota</taxon>
        <taxon>Betaproteobacteria</taxon>
        <taxon>Nitrosomonadales</taxon>
        <taxon>Sulfuricellaceae</taxon>
        <taxon>Sulfuriferula</taxon>
    </lineage>
</organism>
<sequence>MFVNPGPDVIKALLQRAKSIAMVGLSPQPRRPSHGVARHMQQFGYRVVPVRPMVQEVLGEKAYSSLTELPFPVDIVNVFRAAEHIPQLVEECIQIECPVIWIQQGIIHEQAARRANQAGLIVVMDRCIYRDYLELMI</sequence>
<proteinExistence type="predicted"/>
<dbReference type="Gene3D" id="3.40.50.720">
    <property type="entry name" value="NAD(P)-binding Rossmann-like Domain"/>
    <property type="match status" value="1"/>
</dbReference>
<dbReference type="Pfam" id="PF13380">
    <property type="entry name" value="CoA_binding_2"/>
    <property type="match status" value="1"/>
</dbReference>
<accession>A0A401JBG2</accession>
<dbReference type="EMBL" id="BGOW01000003">
    <property type="protein sequence ID" value="GBL44886.1"/>
    <property type="molecule type" value="Genomic_DNA"/>
</dbReference>
<dbReference type="PANTHER" id="PTHR33303">
    <property type="entry name" value="CYTOPLASMIC PROTEIN-RELATED"/>
    <property type="match status" value="1"/>
</dbReference>
<dbReference type="PANTHER" id="PTHR33303:SF2">
    <property type="entry name" value="COA-BINDING DOMAIN-CONTAINING PROTEIN"/>
    <property type="match status" value="1"/>
</dbReference>
<keyword evidence="3" id="KW-1185">Reference proteome</keyword>
<comment type="caution">
    <text evidence="2">The sequence shown here is derived from an EMBL/GenBank/DDBJ whole genome shotgun (WGS) entry which is preliminary data.</text>
</comment>
<evidence type="ECO:0000313" key="2">
    <source>
        <dbReference type="EMBL" id="GBL44886.1"/>
    </source>
</evidence>
<feature type="domain" description="CoA-binding" evidence="1">
    <location>
        <begin position="14"/>
        <end position="106"/>
    </location>
</feature>
<name>A0A401JBG2_9PROT</name>
<dbReference type="AlphaFoldDB" id="A0A401JBG2"/>
<dbReference type="Proteomes" id="UP000286806">
    <property type="component" value="Unassembled WGS sequence"/>
</dbReference>
<reference evidence="2 3" key="1">
    <citation type="journal article" date="2019" name="Front. Microbiol.">
        <title>Genomes of Neutrophilic Sulfur-Oxidizing Chemolithoautotrophs Representing 9 Proteobacterial Species From 8 Genera.</title>
        <authorList>
            <person name="Watanabe T."/>
            <person name="Kojima H."/>
            <person name="Umezawa K."/>
            <person name="Hori C."/>
            <person name="Takasuka T.E."/>
            <person name="Kato Y."/>
            <person name="Fukui M."/>
        </authorList>
    </citation>
    <scope>NUCLEOTIDE SEQUENCE [LARGE SCALE GENOMIC DNA]</scope>
    <source>
        <strain evidence="2 3">TTN</strain>
    </source>
</reference>